<evidence type="ECO:0000259" key="5">
    <source>
        <dbReference type="Pfam" id="PF00440"/>
    </source>
</evidence>
<evidence type="ECO:0000256" key="3">
    <source>
        <dbReference type="ARBA" id="ARBA00023163"/>
    </source>
</evidence>
<dbReference type="RefSeq" id="WP_183622971.1">
    <property type="nucleotide sequence ID" value="NZ_JACHWJ010000001.1"/>
</dbReference>
<gene>
    <name evidence="6" type="ORF">FHX72_000644</name>
</gene>
<keyword evidence="7" id="KW-1185">Reference proteome</keyword>
<sequence length="214" mass="22806">MPATRAETKQMTQSRVIDAAEQLFDRRGFAATSVRAIAEGAGVSVGTVMSVGDKGALLVCVFDRLIERAHEDRRPPSVAVGTDPRSGRTRRPLDSAAPLDACPDRLAVLTAPFVSLFTRRDDLARIYASILVSGGHESSLFSVLATRLTEEFRTVITERGCTSPSEAAAKAGALYFAYVGLLFTASARRATDPAALSIDLRGAFAAICTCKELP</sequence>
<proteinExistence type="predicted"/>
<keyword evidence="1" id="KW-0805">Transcription regulation</keyword>
<dbReference type="Proteomes" id="UP000545286">
    <property type="component" value="Unassembled WGS sequence"/>
</dbReference>
<dbReference type="InterPro" id="IPR001647">
    <property type="entry name" value="HTH_TetR"/>
</dbReference>
<dbReference type="AlphaFoldDB" id="A0A7W4UME5"/>
<dbReference type="Pfam" id="PF00440">
    <property type="entry name" value="TetR_N"/>
    <property type="match status" value="1"/>
</dbReference>
<keyword evidence="2" id="KW-0238">DNA-binding</keyword>
<name>A0A7W4UME5_9MICO</name>
<dbReference type="EMBL" id="JACHWJ010000001">
    <property type="protein sequence ID" value="MBB2956532.1"/>
    <property type="molecule type" value="Genomic_DNA"/>
</dbReference>
<feature type="region of interest" description="Disordered" evidence="4">
    <location>
        <begin position="73"/>
        <end position="95"/>
    </location>
</feature>
<evidence type="ECO:0000313" key="7">
    <source>
        <dbReference type="Proteomes" id="UP000545286"/>
    </source>
</evidence>
<keyword evidence="3" id="KW-0804">Transcription</keyword>
<evidence type="ECO:0000256" key="4">
    <source>
        <dbReference type="SAM" id="MobiDB-lite"/>
    </source>
</evidence>
<dbReference type="PANTHER" id="PTHR30055">
    <property type="entry name" value="HTH-TYPE TRANSCRIPTIONAL REGULATOR RUTR"/>
    <property type="match status" value="1"/>
</dbReference>
<evidence type="ECO:0000256" key="1">
    <source>
        <dbReference type="ARBA" id="ARBA00023015"/>
    </source>
</evidence>
<accession>A0A7W4UME5</accession>
<comment type="caution">
    <text evidence="6">The sequence shown here is derived from an EMBL/GenBank/DDBJ whole genome shotgun (WGS) entry which is preliminary data.</text>
</comment>
<evidence type="ECO:0000313" key="6">
    <source>
        <dbReference type="EMBL" id="MBB2956532.1"/>
    </source>
</evidence>
<reference evidence="6 7" key="1">
    <citation type="submission" date="2020-08" db="EMBL/GenBank/DDBJ databases">
        <title>Sequencing the genomes of 1000 actinobacteria strains.</title>
        <authorList>
            <person name="Klenk H.-P."/>
        </authorList>
    </citation>
    <scope>NUCLEOTIDE SEQUENCE [LARGE SCALE GENOMIC DNA]</scope>
    <source>
        <strain evidence="6 7">DSM 20419</strain>
    </source>
</reference>
<dbReference type="Gene3D" id="1.10.357.10">
    <property type="entry name" value="Tetracycline Repressor, domain 2"/>
    <property type="match status" value="1"/>
</dbReference>
<dbReference type="InterPro" id="IPR009057">
    <property type="entry name" value="Homeodomain-like_sf"/>
</dbReference>
<dbReference type="GO" id="GO:0000976">
    <property type="term" value="F:transcription cis-regulatory region binding"/>
    <property type="evidence" value="ECO:0007669"/>
    <property type="project" value="TreeGrafter"/>
</dbReference>
<dbReference type="PANTHER" id="PTHR30055:SF234">
    <property type="entry name" value="HTH-TYPE TRANSCRIPTIONAL REGULATOR BETI"/>
    <property type="match status" value="1"/>
</dbReference>
<feature type="domain" description="HTH tetR-type" evidence="5">
    <location>
        <begin position="17"/>
        <end position="48"/>
    </location>
</feature>
<dbReference type="GO" id="GO:0003700">
    <property type="term" value="F:DNA-binding transcription factor activity"/>
    <property type="evidence" value="ECO:0007669"/>
    <property type="project" value="TreeGrafter"/>
</dbReference>
<organism evidence="6 7">
    <name type="scientific">Pseudoclavibacter helvolus</name>
    <dbReference type="NCBI Taxonomy" id="255205"/>
    <lineage>
        <taxon>Bacteria</taxon>
        <taxon>Bacillati</taxon>
        <taxon>Actinomycetota</taxon>
        <taxon>Actinomycetes</taxon>
        <taxon>Micrococcales</taxon>
        <taxon>Microbacteriaceae</taxon>
        <taxon>Pseudoclavibacter</taxon>
    </lineage>
</organism>
<evidence type="ECO:0000256" key="2">
    <source>
        <dbReference type="ARBA" id="ARBA00023125"/>
    </source>
</evidence>
<protein>
    <submittedName>
        <fullName evidence="6">AcrR family transcriptional regulator</fullName>
    </submittedName>
</protein>
<dbReference type="SUPFAM" id="SSF46689">
    <property type="entry name" value="Homeodomain-like"/>
    <property type="match status" value="1"/>
</dbReference>
<dbReference type="InterPro" id="IPR050109">
    <property type="entry name" value="HTH-type_TetR-like_transc_reg"/>
</dbReference>